<comment type="caution">
    <text evidence="2">The sequence shown here is derived from an EMBL/GenBank/DDBJ whole genome shotgun (WGS) entry which is preliminary data.</text>
</comment>
<feature type="signal peptide" evidence="1">
    <location>
        <begin position="1"/>
        <end position="23"/>
    </location>
</feature>
<evidence type="ECO:0000313" key="2">
    <source>
        <dbReference type="EMBL" id="KAG0492456.1"/>
    </source>
</evidence>
<keyword evidence="3" id="KW-1185">Reference proteome</keyword>
<evidence type="ECO:0000256" key="1">
    <source>
        <dbReference type="SAM" id="SignalP"/>
    </source>
</evidence>
<sequence length="85" mass="9079">MHIFSPLLGVTGFHLAILQFVSARGSAANEARHQESPSSQPALTQLGVISLLLRLSTLRRRRTNVESAVADSSASINAFSVGISY</sequence>
<gene>
    <name evidence="2" type="ORF">HPP92_005854</name>
</gene>
<dbReference type="AlphaFoldDB" id="A0A835RHY1"/>
<name>A0A835RHY1_VANPL</name>
<dbReference type="OrthoDB" id="339900at2759"/>
<dbReference type="Proteomes" id="UP000636800">
    <property type="component" value="Chromosome 2"/>
</dbReference>
<keyword evidence="1" id="KW-0732">Signal</keyword>
<proteinExistence type="predicted"/>
<evidence type="ECO:0008006" key="4">
    <source>
        <dbReference type="Google" id="ProtNLM"/>
    </source>
</evidence>
<feature type="chain" id="PRO_5032619801" description="Secreted protein" evidence="1">
    <location>
        <begin position="24"/>
        <end position="85"/>
    </location>
</feature>
<dbReference type="EMBL" id="JADCNL010000002">
    <property type="protein sequence ID" value="KAG0492456.1"/>
    <property type="molecule type" value="Genomic_DNA"/>
</dbReference>
<protein>
    <recommendedName>
        <fullName evidence="4">Secreted protein</fullName>
    </recommendedName>
</protein>
<accession>A0A835RHY1</accession>
<organism evidence="2 3">
    <name type="scientific">Vanilla planifolia</name>
    <name type="common">Vanilla</name>
    <dbReference type="NCBI Taxonomy" id="51239"/>
    <lineage>
        <taxon>Eukaryota</taxon>
        <taxon>Viridiplantae</taxon>
        <taxon>Streptophyta</taxon>
        <taxon>Embryophyta</taxon>
        <taxon>Tracheophyta</taxon>
        <taxon>Spermatophyta</taxon>
        <taxon>Magnoliopsida</taxon>
        <taxon>Liliopsida</taxon>
        <taxon>Asparagales</taxon>
        <taxon>Orchidaceae</taxon>
        <taxon>Vanilloideae</taxon>
        <taxon>Vanilleae</taxon>
        <taxon>Vanilla</taxon>
    </lineage>
</organism>
<evidence type="ECO:0000313" key="3">
    <source>
        <dbReference type="Proteomes" id="UP000636800"/>
    </source>
</evidence>
<reference evidence="2 3" key="1">
    <citation type="journal article" date="2020" name="Nat. Food">
        <title>A phased Vanilla planifolia genome enables genetic improvement of flavour and production.</title>
        <authorList>
            <person name="Hasing T."/>
            <person name="Tang H."/>
            <person name="Brym M."/>
            <person name="Khazi F."/>
            <person name="Huang T."/>
            <person name="Chambers A.H."/>
        </authorList>
    </citation>
    <scope>NUCLEOTIDE SEQUENCE [LARGE SCALE GENOMIC DNA]</scope>
    <source>
        <tissue evidence="2">Leaf</tissue>
    </source>
</reference>